<dbReference type="AlphaFoldDB" id="A0A9X3PPR2"/>
<dbReference type="Proteomes" id="UP001183604">
    <property type="component" value="Unassembled WGS sequence"/>
</dbReference>
<evidence type="ECO:0000313" key="1">
    <source>
        <dbReference type="EMBL" id="MDA1386962.1"/>
    </source>
</evidence>
<keyword evidence="4" id="KW-1185">Reference proteome</keyword>
<proteinExistence type="predicted"/>
<reference evidence="2 4" key="2">
    <citation type="submission" date="2023-07" db="EMBL/GenBank/DDBJ databases">
        <title>Sequencing the genomes of 1000 actinobacteria strains.</title>
        <authorList>
            <person name="Klenk H.-P."/>
        </authorList>
    </citation>
    <scope>NUCLEOTIDE SEQUENCE [LARGE SCALE GENOMIC DNA]</scope>
    <source>
        <strain evidence="2 4">DSM 44724</strain>
    </source>
</reference>
<dbReference type="EMBL" id="JAPZVQ010000012">
    <property type="protein sequence ID" value="MDA1386962.1"/>
    <property type="molecule type" value="Genomic_DNA"/>
</dbReference>
<name>A0A9X3PPR2_9ACTN</name>
<accession>A0A9X3PPR2</accession>
<protein>
    <submittedName>
        <fullName evidence="2">Uncharacterized protein YqgV (UPF0045/DUF77 family)</fullName>
    </submittedName>
</protein>
<dbReference type="Proteomes" id="UP001145799">
    <property type="component" value="Unassembled WGS sequence"/>
</dbReference>
<evidence type="ECO:0000313" key="4">
    <source>
        <dbReference type="Proteomes" id="UP001183604"/>
    </source>
</evidence>
<dbReference type="EMBL" id="JAVDYD010000001">
    <property type="protein sequence ID" value="MDR7341565.1"/>
    <property type="molecule type" value="Genomic_DNA"/>
</dbReference>
<dbReference type="RefSeq" id="WP_270123450.1">
    <property type="nucleotide sequence ID" value="NZ_BAAAOM010000001.1"/>
</dbReference>
<evidence type="ECO:0000313" key="3">
    <source>
        <dbReference type="Proteomes" id="UP001145799"/>
    </source>
</evidence>
<comment type="caution">
    <text evidence="1">The sequence shown here is derived from an EMBL/GenBank/DDBJ whole genome shotgun (WGS) entry which is preliminary data.</text>
</comment>
<reference evidence="1" key="1">
    <citation type="submission" date="2022-12" db="EMBL/GenBank/DDBJ databases">
        <title>Gycomyces niveus sp.nov., a novel actinomycete isolated from soil in Shouguang.</title>
        <authorList>
            <person name="Yang X."/>
        </authorList>
    </citation>
    <scope>NUCLEOTIDE SEQUENCE</scope>
    <source>
        <strain evidence="1">DSM 44724</strain>
    </source>
</reference>
<organism evidence="1 3">
    <name type="scientific">Glycomyces lechevalierae</name>
    <dbReference type="NCBI Taxonomy" id="256034"/>
    <lineage>
        <taxon>Bacteria</taxon>
        <taxon>Bacillati</taxon>
        <taxon>Actinomycetota</taxon>
        <taxon>Actinomycetes</taxon>
        <taxon>Glycomycetales</taxon>
        <taxon>Glycomycetaceae</taxon>
        <taxon>Glycomyces</taxon>
    </lineage>
</organism>
<sequence>MNEGDDIDDSSSAADFDVRVTVGPMRAAGVVSRRSSSLPDSVDAVEAAMKAQGLRVELVPPETEVRGGRDIFEIVLPTVVVLKDIGLGVIASALWDAIKVLRGTPAGEGRSVRLDITFRPNGKVKRFRGPCDPLTVEALQMVLDSQAVEVDPRDDEPPRGSLRL</sequence>
<gene>
    <name evidence="2" type="ORF">J2S69_005284</name>
    <name evidence="1" type="ORF">O2L01_18330</name>
</gene>
<evidence type="ECO:0000313" key="2">
    <source>
        <dbReference type="EMBL" id="MDR7341565.1"/>
    </source>
</evidence>